<evidence type="ECO:0008006" key="3">
    <source>
        <dbReference type="Google" id="ProtNLM"/>
    </source>
</evidence>
<sequence length="276" mass="30368">MKRSMGFNGKLQEIGYLQRKERVMRKALLGLIVVTVFMGLSIPAMAFEVGVRGYYWFPGLSGDLKVDGNGITGTTIDIEDDLGMADESYPVIEIFAGLGNHHLSFSYYSADYDGSKVLSKTVNFNGLTFNANTLINTNLKYDVYDFMYMYDLLDLENILAGFSIGLVGKIKYFDGSVGIRSTTQSTSTDFSAPIPMLGVNFHAGLLADILEARLLITGIGYSGNKILDGQAEISYTPFPFLDIHGGYRFFTIDFDLDDVEANYSTSGPYAAVTISF</sequence>
<comment type="caution">
    <text evidence="1">The sequence shown here is derived from an EMBL/GenBank/DDBJ whole genome shotgun (WGS) entry which is preliminary data.</text>
</comment>
<evidence type="ECO:0000313" key="1">
    <source>
        <dbReference type="EMBL" id="MBC8361536.1"/>
    </source>
</evidence>
<dbReference type="EMBL" id="JACNJH010000135">
    <property type="protein sequence ID" value="MBC8361536.1"/>
    <property type="molecule type" value="Genomic_DNA"/>
</dbReference>
<reference evidence="1 2" key="1">
    <citation type="submission" date="2020-08" db="EMBL/GenBank/DDBJ databases">
        <title>Bridging the membrane lipid divide: bacteria of the FCB group superphylum have the potential to synthesize archaeal ether lipids.</title>
        <authorList>
            <person name="Villanueva L."/>
            <person name="Von Meijenfeldt F.A.B."/>
            <person name="Westbye A.B."/>
            <person name="Yadav S."/>
            <person name="Hopmans E.C."/>
            <person name="Dutilh B.E."/>
            <person name="Sinninghe Damste J.S."/>
        </authorList>
    </citation>
    <scope>NUCLEOTIDE SEQUENCE [LARGE SCALE GENOMIC DNA]</scope>
    <source>
        <strain evidence="1">NIOZ-UU30</strain>
    </source>
</reference>
<organism evidence="1 2">
    <name type="scientific">Candidatus Desulfatibia profunda</name>
    <dbReference type="NCBI Taxonomy" id="2841695"/>
    <lineage>
        <taxon>Bacteria</taxon>
        <taxon>Pseudomonadati</taxon>
        <taxon>Thermodesulfobacteriota</taxon>
        <taxon>Desulfobacteria</taxon>
        <taxon>Desulfobacterales</taxon>
        <taxon>Desulfobacterales incertae sedis</taxon>
        <taxon>Candidatus Desulfatibia</taxon>
    </lineage>
</organism>
<proteinExistence type="predicted"/>
<gene>
    <name evidence="1" type="ORF">H8E23_09075</name>
</gene>
<protein>
    <recommendedName>
        <fullName evidence="3">TIGR04219 family outer membrane beta-barrel protein</fullName>
    </recommendedName>
</protein>
<name>A0A8J6TML7_9BACT</name>
<dbReference type="AlphaFoldDB" id="A0A8J6TML7"/>
<dbReference type="Proteomes" id="UP000603434">
    <property type="component" value="Unassembled WGS sequence"/>
</dbReference>
<accession>A0A8J6TML7</accession>
<evidence type="ECO:0000313" key="2">
    <source>
        <dbReference type="Proteomes" id="UP000603434"/>
    </source>
</evidence>